<proteinExistence type="predicted"/>
<gene>
    <name evidence="3" type="ORF">BGZ65_011650</name>
</gene>
<dbReference type="AlphaFoldDB" id="A0A9P6JFE0"/>
<accession>A0A9P6JFE0</accession>
<feature type="domain" description="HTH psq-type" evidence="2">
    <location>
        <begin position="127"/>
        <end position="167"/>
    </location>
</feature>
<keyword evidence="4" id="KW-1185">Reference proteome</keyword>
<dbReference type="GO" id="GO:0003677">
    <property type="term" value="F:DNA binding"/>
    <property type="evidence" value="ECO:0007669"/>
    <property type="project" value="InterPro"/>
</dbReference>
<feature type="non-terminal residue" evidence="3">
    <location>
        <position position="171"/>
    </location>
</feature>
<name>A0A9P6JFE0_9FUNG</name>
<dbReference type="InterPro" id="IPR007889">
    <property type="entry name" value="HTH_Psq"/>
</dbReference>
<evidence type="ECO:0000259" key="2">
    <source>
        <dbReference type="Pfam" id="PF04218"/>
    </source>
</evidence>
<organism evidence="3 4">
    <name type="scientific">Modicella reniformis</name>
    <dbReference type="NCBI Taxonomy" id="1440133"/>
    <lineage>
        <taxon>Eukaryota</taxon>
        <taxon>Fungi</taxon>
        <taxon>Fungi incertae sedis</taxon>
        <taxon>Mucoromycota</taxon>
        <taxon>Mortierellomycotina</taxon>
        <taxon>Mortierellomycetes</taxon>
        <taxon>Mortierellales</taxon>
        <taxon>Mortierellaceae</taxon>
        <taxon>Modicella</taxon>
    </lineage>
</organism>
<feature type="compositionally biased region" description="Polar residues" evidence="1">
    <location>
        <begin position="82"/>
        <end position="96"/>
    </location>
</feature>
<evidence type="ECO:0000313" key="4">
    <source>
        <dbReference type="Proteomes" id="UP000749646"/>
    </source>
</evidence>
<sequence>MALIVTSYLKHQCAKLVSTTSSISIQRPCMPIRFRFNNTKPHLSNPSSNRHIKLSYQTHSRYSIYNCNNSSSSIQTDFNNEQNVQDHSSSNTQSLGPETYKHRKEEECEVGDVTKSKPKRPRKALQLLEIIAFCEANQKMSMTDISKKFNVPRSTIYGIINNKDTLKKLAK</sequence>
<dbReference type="SUPFAM" id="SSF46689">
    <property type="entry name" value="Homeodomain-like"/>
    <property type="match status" value="1"/>
</dbReference>
<dbReference type="Proteomes" id="UP000749646">
    <property type="component" value="Unassembled WGS sequence"/>
</dbReference>
<dbReference type="OrthoDB" id="9909311at2759"/>
<dbReference type="EMBL" id="JAAAHW010005133">
    <property type="protein sequence ID" value="KAF9969763.1"/>
    <property type="molecule type" value="Genomic_DNA"/>
</dbReference>
<reference evidence="3" key="1">
    <citation type="journal article" date="2020" name="Fungal Divers.">
        <title>Resolving the Mortierellaceae phylogeny through synthesis of multi-gene phylogenetics and phylogenomics.</title>
        <authorList>
            <person name="Vandepol N."/>
            <person name="Liber J."/>
            <person name="Desiro A."/>
            <person name="Na H."/>
            <person name="Kennedy M."/>
            <person name="Barry K."/>
            <person name="Grigoriev I.V."/>
            <person name="Miller A.N."/>
            <person name="O'Donnell K."/>
            <person name="Stajich J.E."/>
            <person name="Bonito G."/>
        </authorList>
    </citation>
    <scope>NUCLEOTIDE SEQUENCE</scope>
    <source>
        <strain evidence="3">MES-2147</strain>
    </source>
</reference>
<feature type="region of interest" description="Disordered" evidence="1">
    <location>
        <begin position="82"/>
        <end position="104"/>
    </location>
</feature>
<evidence type="ECO:0000256" key="1">
    <source>
        <dbReference type="SAM" id="MobiDB-lite"/>
    </source>
</evidence>
<comment type="caution">
    <text evidence="3">The sequence shown here is derived from an EMBL/GenBank/DDBJ whole genome shotgun (WGS) entry which is preliminary data.</text>
</comment>
<evidence type="ECO:0000313" key="3">
    <source>
        <dbReference type="EMBL" id="KAF9969763.1"/>
    </source>
</evidence>
<dbReference type="InterPro" id="IPR009057">
    <property type="entry name" value="Homeodomain-like_sf"/>
</dbReference>
<dbReference type="Gene3D" id="1.10.10.60">
    <property type="entry name" value="Homeodomain-like"/>
    <property type="match status" value="1"/>
</dbReference>
<dbReference type="Pfam" id="PF04218">
    <property type="entry name" value="CENP-B_N"/>
    <property type="match status" value="1"/>
</dbReference>
<protein>
    <recommendedName>
        <fullName evidence="2">HTH psq-type domain-containing protein</fullName>
    </recommendedName>
</protein>